<evidence type="ECO:0000259" key="7">
    <source>
        <dbReference type="Pfam" id="PF04054"/>
    </source>
</evidence>
<feature type="domain" description="CCR4-Not complex component Not1 C-terminal" evidence="7">
    <location>
        <begin position="1054"/>
        <end position="1420"/>
    </location>
</feature>
<comment type="subcellular location">
    <subcellularLocation>
        <location evidence="1">Nucleus</location>
    </subcellularLocation>
</comment>
<dbReference type="InterPro" id="IPR024557">
    <property type="entry name" value="CNOT1_dom_4"/>
</dbReference>
<feature type="domain" description="CCR4-NOT transcription complex subunit 1 CAF1-binding" evidence="9">
    <location>
        <begin position="11"/>
        <end position="252"/>
    </location>
</feature>
<keyword evidence="5" id="KW-0539">Nucleus</keyword>
<evidence type="ECO:0000259" key="8">
    <source>
        <dbReference type="Pfam" id="PF12842"/>
    </source>
</evidence>
<evidence type="ECO:0000256" key="5">
    <source>
        <dbReference type="ARBA" id="ARBA00023242"/>
    </source>
</evidence>
<dbReference type="Proteomes" id="UP001158576">
    <property type="component" value="Chromosome 2"/>
</dbReference>
<evidence type="ECO:0000256" key="4">
    <source>
        <dbReference type="ARBA" id="ARBA00023163"/>
    </source>
</evidence>
<keyword evidence="3" id="KW-0805">Transcription regulation</keyword>
<evidence type="ECO:0000313" key="10">
    <source>
        <dbReference type="EMBL" id="CAG5113918.1"/>
    </source>
</evidence>
<dbReference type="InterPro" id="IPR040398">
    <property type="entry name" value="Not1"/>
</dbReference>
<dbReference type="Gene3D" id="1.25.40.180">
    <property type="match status" value="1"/>
</dbReference>
<evidence type="ECO:0000256" key="1">
    <source>
        <dbReference type="ARBA" id="ARBA00004123"/>
    </source>
</evidence>
<sequence>MKECAALADVRHPPNDVSDKIKFIINNMSPNNVKEKANEVRRLLDDNPGFYRWFGTYMIKERILKEENFLGLYAELTEALSEKTAIDPPFTQTVRTDLVAGIKALLQQEKQSGDMDSRKRLKYMGRFLGLITIERNRPIIADEIDFKLLLLEAHLRKRRGSPNSNVELKFVVPFVAKVIESTKKSEVFALRVETVQEHRQEPKLIATGNAWTRGVMCTLIELCKDPDAMEMVKFEVELLLKEQKLSMEHFEILAHESVLQSKEMMETIMSPRYKSQLSVNKDAGLQVPIATTPVDPRSIPSSMGNIHPPQPQRMPSQTSMEQPPLPSYTPQFYYDKIDVSTDDMNTLLPYLKVRENLPIVQALGGSQQVKLFLLAKAFSQCFLEQQPLCDLIERQIDRNSQIAAIATEALIKKDFALEIDDHLMSSCANYLSRYLAAGMSMNSLANKEIGFARNIQDRLQELIKQKLVSTPDEIINENAKILVEDNIELFICFIQKRTSHQAIRKVEQRLLPEIRTRQRCRTDPGLERQFVQSLSNIRQYHLAVMPEQIRLTPQGVKQEQLRVYEEFAVNVPGFIPSPPMSINQRQPAQPQLNPSGPTSQAWLSSNLVPLYKKHFETFKSKMAEIPRQDVAIPAADIRGMMQVLQTLTDGLQTAATTRDLESTTKFIKNLHYCFIVAFRKSHDPHAGSDEDRYWKSFASLFALCLREMQSSFDQEVSPNWFANRVLYSMDIQASSSQTTGIIDPFYLDPRYTEEMKLLLLNKIVLPDQYDKFLQHSIIQVAKCTLDQHATMFKLGALSPRQYLDRIIQFCIDLWVSLLANPAQTGPNKGDELVQEFAETIPIIVNNFNSHPFNSLSEETRSKVHEFKTRYLDAENTRFKIQMSNGNTAQQMMQSGMSEAKKDLRQAGAEFKNNTARQLLEQWVKIFSGRDAGRDSTRGFSAYVAILNEAHILKTDECIKRFIRCCTEICVDVPSNLDDMKMRLNVYQQIDAFVRLVCLLIKHSGDTTNPGTKVNLLNQVLGIVIGVCLEHQQQRGKDFDQMPFQRIFIMLFYELCAPEEVLVSINWHTLQAFTQAYHHLRPAKAPGFVFAWIELIGYRTYVSRMMSHTPEKKGWPMYAQLLSDMIKFMAPHLRNPSTMSPAFKQLYDGMLRLLLVLFHDYPQFLLSYHYAFCDIVPPNCIQLRNLILSAYPKHIADDPQYNTQKLILDNDVHEKLKLMGDMYRAPSILTKYENSIKPDDFKQKLESYLKDRQNTEFLTLDLVNYLMKTKEDQRTTGTKWNTLVINAVVIFVGEQAIAQILGKQQAPNPDTVAHNSFMDIYQSLAVSLDTEGRYMFLNAIANQLRYPNVHTWYFMEVILHLFAESGATVREQISRVMLERVLLQAPHPWGTLVTCLLMMKRKDFWEAEFVNSHPNIRKQLELFYEKALRQGVAYQKAPPLSEA</sequence>
<keyword evidence="11" id="KW-1185">Reference proteome</keyword>
<accession>A0ABN7T7X1</accession>
<keyword evidence="2" id="KW-0678">Repressor</keyword>
<proteinExistence type="inferred from homology"/>
<evidence type="ECO:0000256" key="3">
    <source>
        <dbReference type="ARBA" id="ARBA00023015"/>
    </source>
</evidence>
<comment type="similarity">
    <text evidence="6">Belongs to the CNOT1 family.</text>
</comment>
<evidence type="ECO:0000256" key="6">
    <source>
        <dbReference type="ARBA" id="ARBA00025717"/>
    </source>
</evidence>
<evidence type="ECO:0000256" key="2">
    <source>
        <dbReference type="ARBA" id="ARBA00022491"/>
    </source>
</evidence>
<name>A0ABN7T7X1_OIKDI</name>
<evidence type="ECO:0000259" key="9">
    <source>
        <dbReference type="Pfam" id="PF16415"/>
    </source>
</evidence>
<dbReference type="Pfam" id="PF04054">
    <property type="entry name" value="Not1"/>
    <property type="match status" value="1"/>
</dbReference>
<gene>
    <name evidence="10" type="ORF">OKIOD_LOCUS16773</name>
</gene>
<evidence type="ECO:0000313" key="11">
    <source>
        <dbReference type="Proteomes" id="UP001158576"/>
    </source>
</evidence>
<dbReference type="EMBL" id="OU015567">
    <property type="protein sequence ID" value="CAG5113918.1"/>
    <property type="molecule type" value="Genomic_DNA"/>
</dbReference>
<protein>
    <submittedName>
        <fullName evidence="10">Oidioi.mRNA.OKI2018_I69.chr2.g8008.t1.cds</fullName>
    </submittedName>
</protein>
<dbReference type="Pfam" id="PF16415">
    <property type="entry name" value="CNOT1_CAF1_bind"/>
    <property type="match status" value="1"/>
</dbReference>
<reference evidence="10 11" key="1">
    <citation type="submission" date="2021-04" db="EMBL/GenBank/DDBJ databases">
        <authorList>
            <person name="Bliznina A."/>
        </authorList>
    </citation>
    <scope>NUCLEOTIDE SEQUENCE [LARGE SCALE GENOMIC DNA]</scope>
</reference>
<dbReference type="Gene3D" id="1.25.40.800">
    <property type="match status" value="1"/>
</dbReference>
<dbReference type="InterPro" id="IPR007196">
    <property type="entry name" value="CCR4-Not_Not1_C"/>
</dbReference>
<dbReference type="PANTHER" id="PTHR13162">
    <property type="entry name" value="CCR4-NOT TRANSCRIPTION COMPLEX"/>
    <property type="match status" value="1"/>
</dbReference>
<dbReference type="InterPro" id="IPR032191">
    <property type="entry name" value="CNOT1_CAF1_bind"/>
</dbReference>
<keyword evidence="4" id="KW-0804">Transcription</keyword>
<dbReference type="PANTHER" id="PTHR13162:SF8">
    <property type="entry name" value="CCR4-NOT TRANSCRIPTION COMPLEX SUBUNIT 1"/>
    <property type="match status" value="1"/>
</dbReference>
<dbReference type="Pfam" id="PF12842">
    <property type="entry name" value="DUF3819"/>
    <property type="match status" value="1"/>
</dbReference>
<organism evidence="10 11">
    <name type="scientific">Oikopleura dioica</name>
    <name type="common">Tunicate</name>
    <dbReference type="NCBI Taxonomy" id="34765"/>
    <lineage>
        <taxon>Eukaryota</taxon>
        <taxon>Metazoa</taxon>
        <taxon>Chordata</taxon>
        <taxon>Tunicata</taxon>
        <taxon>Appendicularia</taxon>
        <taxon>Copelata</taxon>
        <taxon>Oikopleuridae</taxon>
        <taxon>Oikopleura</taxon>
    </lineage>
</organism>
<dbReference type="Gene3D" id="1.25.40.790">
    <property type="match status" value="1"/>
</dbReference>
<feature type="domain" description="CCR4-NOT transcription complex subunit 1" evidence="8">
    <location>
        <begin position="389"/>
        <end position="521"/>
    </location>
</feature>